<evidence type="ECO:0000256" key="3">
    <source>
        <dbReference type="ARBA" id="ARBA00022692"/>
    </source>
</evidence>
<feature type="transmembrane region" description="Helical" evidence="7">
    <location>
        <begin position="144"/>
        <end position="164"/>
    </location>
</feature>
<dbReference type="EMBL" id="CP109546">
    <property type="protein sequence ID" value="WTZ13667.1"/>
    <property type="molecule type" value="Genomic_DNA"/>
</dbReference>
<evidence type="ECO:0000256" key="2">
    <source>
        <dbReference type="ARBA" id="ARBA00022475"/>
    </source>
</evidence>
<evidence type="ECO:0000256" key="5">
    <source>
        <dbReference type="ARBA" id="ARBA00023136"/>
    </source>
</evidence>
<keyword evidence="2" id="KW-1003">Cell membrane</keyword>
<evidence type="ECO:0000256" key="1">
    <source>
        <dbReference type="ARBA" id="ARBA00004651"/>
    </source>
</evidence>
<gene>
    <name evidence="8" type="ORF">OG699_40240</name>
</gene>
<dbReference type="AlphaFoldDB" id="A0AAU3IAQ9"/>
<keyword evidence="3 7" id="KW-0812">Transmembrane</keyword>
<accession>A0AAU3IAQ9</accession>
<sequence>MEDRTAGINRERLVRMLTFWLRPAFALRVVSRFQKIVGFDRSMALASSALTALIPLMILIGTVLSSFSDYDAADRIIKRYGLTGQGAEAVRSLLAPAEGAGASVGVFGSLFLVISMLSFSRASQRLFEQAWQLPPLSVRNTKNGLWWILGLGGYAAVTGWLHAVLGGSKFGLVASVCEIPVSAAFLVWSGWDLSAKRIPWRDLLPFGITAAVLTALYSVGATVYLPRLFNSYAARYGAVGAVFAMISALFAAMFVIVASAALGHEMRDELVRIRAGDRPSDDEVRREWDSVVEQARSRWHTTREQVSSRRRSKDTKKE</sequence>
<feature type="region of interest" description="Disordered" evidence="6">
    <location>
        <begin position="299"/>
        <end position="318"/>
    </location>
</feature>
<keyword evidence="5 7" id="KW-0472">Membrane</keyword>
<feature type="transmembrane region" description="Helical" evidence="7">
    <location>
        <begin position="170"/>
        <end position="191"/>
    </location>
</feature>
<organism evidence="8">
    <name type="scientific">Streptomyces sp. NBC_01393</name>
    <dbReference type="NCBI Taxonomy" id="2903851"/>
    <lineage>
        <taxon>Bacteria</taxon>
        <taxon>Bacillati</taxon>
        <taxon>Actinomycetota</taxon>
        <taxon>Actinomycetes</taxon>
        <taxon>Kitasatosporales</taxon>
        <taxon>Streptomycetaceae</taxon>
        <taxon>Streptomyces</taxon>
    </lineage>
</organism>
<reference evidence="8" key="1">
    <citation type="submission" date="2022-10" db="EMBL/GenBank/DDBJ databases">
        <title>The complete genomes of actinobacterial strains from the NBC collection.</title>
        <authorList>
            <person name="Joergensen T.S."/>
            <person name="Alvarez Arevalo M."/>
            <person name="Sterndorff E.B."/>
            <person name="Faurdal D."/>
            <person name="Vuksanovic O."/>
            <person name="Mourched A.-S."/>
            <person name="Charusanti P."/>
            <person name="Shaw S."/>
            <person name="Blin K."/>
            <person name="Weber T."/>
        </authorList>
    </citation>
    <scope>NUCLEOTIDE SEQUENCE</scope>
    <source>
        <strain evidence="8">NBC_01393</strain>
    </source>
</reference>
<feature type="transmembrane region" description="Helical" evidence="7">
    <location>
        <begin position="203"/>
        <end position="225"/>
    </location>
</feature>
<evidence type="ECO:0000256" key="7">
    <source>
        <dbReference type="SAM" id="Phobius"/>
    </source>
</evidence>
<dbReference type="PANTHER" id="PTHR30213:SF1">
    <property type="entry name" value="INNER MEMBRANE PROTEIN YHJD"/>
    <property type="match status" value="1"/>
</dbReference>
<dbReference type="GO" id="GO:0005886">
    <property type="term" value="C:plasma membrane"/>
    <property type="evidence" value="ECO:0007669"/>
    <property type="project" value="UniProtKB-SubCell"/>
</dbReference>
<feature type="transmembrane region" description="Helical" evidence="7">
    <location>
        <begin position="237"/>
        <end position="262"/>
    </location>
</feature>
<dbReference type="PANTHER" id="PTHR30213">
    <property type="entry name" value="INNER MEMBRANE PROTEIN YHJD"/>
    <property type="match status" value="1"/>
</dbReference>
<feature type="transmembrane region" description="Helical" evidence="7">
    <location>
        <begin position="100"/>
        <end position="123"/>
    </location>
</feature>
<feature type="compositionally biased region" description="Basic residues" evidence="6">
    <location>
        <begin position="308"/>
        <end position="318"/>
    </location>
</feature>
<dbReference type="InterPro" id="IPR017039">
    <property type="entry name" value="Virul_fac_BrkB"/>
</dbReference>
<keyword evidence="4 7" id="KW-1133">Transmembrane helix</keyword>
<dbReference type="Pfam" id="PF03631">
    <property type="entry name" value="Virul_fac_BrkB"/>
    <property type="match status" value="1"/>
</dbReference>
<protein>
    <submittedName>
        <fullName evidence="8">YihY/virulence factor BrkB family protein</fullName>
    </submittedName>
</protein>
<evidence type="ECO:0000256" key="6">
    <source>
        <dbReference type="SAM" id="MobiDB-lite"/>
    </source>
</evidence>
<evidence type="ECO:0000313" key="8">
    <source>
        <dbReference type="EMBL" id="WTZ13667.1"/>
    </source>
</evidence>
<name>A0AAU3IAQ9_9ACTN</name>
<comment type="subcellular location">
    <subcellularLocation>
        <location evidence="1">Cell membrane</location>
        <topology evidence="1">Multi-pass membrane protein</topology>
    </subcellularLocation>
</comment>
<evidence type="ECO:0000256" key="4">
    <source>
        <dbReference type="ARBA" id="ARBA00022989"/>
    </source>
</evidence>
<proteinExistence type="predicted"/>
<feature type="transmembrane region" description="Helical" evidence="7">
    <location>
        <begin position="43"/>
        <end position="64"/>
    </location>
</feature>